<dbReference type="OrthoDB" id="303690at2759"/>
<dbReference type="KEGG" id="ptm:GSPATT00036695001"/>
<feature type="transmembrane region" description="Helical" evidence="1">
    <location>
        <begin position="971"/>
        <end position="993"/>
    </location>
</feature>
<name>A0CAU7_PARTE</name>
<keyword evidence="3" id="KW-1185">Reference proteome</keyword>
<keyword evidence="1" id="KW-0472">Membrane</keyword>
<keyword evidence="1" id="KW-1133">Transmembrane helix</keyword>
<feature type="transmembrane region" description="Helical" evidence="1">
    <location>
        <begin position="871"/>
        <end position="896"/>
    </location>
</feature>
<keyword evidence="1" id="KW-0812">Transmembrane</keyword>
<dbReference type="PANTHER" id="PTHR31600:SF2">
    <property type="entry name" value="GAMETE ENRICHED GENE 10 PROTEIN-RELATED"/>
    <property type="match status" value="1"/>
</dbReference>
<organism evidence="2 3">
    <name type="scientific">Paramecium tetraurelia</name>
    <dbReference type="NCBI Taxonomy" id="5888"/>
    <lineage>
        <taxon>Eukaryota</taxon>
        <taxon>Sar</taxon>
        <taxon>Alveolata</taxon>
        <taxon>Ciliophora</taxon>
        <taxon>Intramacronucleata</taxon>
        <taxon>Oligohymenophorea</taxon>
        <taxon>Peniculida</taxon>
        <taxon>Parameciidae</taxon>
        <taxon>Paramecium</taxon>
    </lineage>
</organism>
<evidence type="ECO:0000313" key="2">
    <source>
        <dbReference type="EMBL" id="CAK67914.1"/>
    </source>
</evidence>
<sequence>MIIWLYGEIVLNHSDLYFQEIRVYSIIISFIIANSYSQMTGQDQMIYDFMLILTLTQSFQTMINQQANQLLFTNHQSVSFYQQYYNGYLNYRSNYNQAIEFLYLHRQHLMHCLLSRCPCKQDVRKLSEREISQIINLYYKNLLSQKFTEENALQYILILIDISNNTIQAHQLILNQKKNVQNGYILEIFHYLEQVLQEKLKREMQQKQQVKFIEEMRLLKFEGLIVQQELLKVIMEKYKFYESLKLLSIQNFQKLYDSLYRLKETIQELIKKSRDLKIYDNKKLNNIFALRICHLISFLTQNLREQIDNQIRIDEIIQNEIYREDEFTNIAFTSNFAIKSGEITSKITSKQLQFLELDEHFVLNSVSQILHPSFRPSHVKLIDQYLQKGKSKIIGTQIESMISPDANTIIPVKMILFPYFPKQNLNKYQLITYLYKIKSKNNAIILLDYNFNLMCSDNKFKLIINQSQLQLNQINVFQMIPQLRENLIYFHSSPNNAKPLYFQNQIIQVMSRFMRSSNQKSCNISKDIDFSKQIEKLEQYSVASVNSISVDKISQVDYEISLQTIQYDIDDDSELLIDLTQFDSEQKQQIQDHFEDNKKEIIKKKSRSKSKQNENVIKSLHSRQSTATVVKSSDELLVFISQQTLPTAIKQFMLLSLVNMCISIIGLVVIYMLLLQKRNEQDICFNRLYYGTEFLDYYGIILKGSRHTVFYRDFNNFIPQNQTINIDQDVQVSITTSDKIEFTLWIYKENCQNLINLYENYKTVLNSYQEEKLIDFKFVDYQVHSIQTQVIQTQAAYYEIMNQLFYLAIKTFAGDPSLYLKGTLDTFPQINTRSILFLNFNDVCDITQQFIETCLQNSQEYNNAFDNQVQIVFYSFYIGILVFYTMLMLTLARIIYKIKQILQIFQRLDNRDIDDELQRLEFVSQNVKIEEFWFNSKFFQSFYEMSQDVSKTQTQGSQNIKLDDQFNLPMYYIMQTIIFVLLIIYFVIFQIQYNNYSNQINPIVNTALSGIQIRLQFIKFINNWDCYNFKTFYNFYIEVNENTPNINGNIRGNNKILQLLELNKNDILQSYLNLVQEPFTSVTQDLPDDEKASLLLNDICLLVGCDAQTELLKQRFLVNDLSKFFEVGLIQLYQQTFLATQSLGLNDKNETKSEFLNDFLDVLFSREYFMYIYWGLDATNFQLRLFSDYFIQIAKNELTQETEMIVVLLFSLGIFISLLLFSINGLLIHQIISNYFSIRYSLRFIPMKVMINKNIIKQIKLII</sequence>
<dbReference type="GeneID" id="5021096"/>
<dbReference type="OMA" id="WIYKENC"/>
<dbReference type="EMBL" id="CT868055">
    <property type="protein sequence ID" value="CAK67914.1"/>
    <property type="molecule type" value="Genomic_DNA"/>
</dbReference>
<dbReference type="PANTHER" id="PTHR31600">
    <property type="entry name" value="TINY MACROCYSTS PROTEIN B-RELATED"/>
    <property type="match status" value="1"/>
</dbReference>
<dbReference type="InterPro" id="IPR052994">
    <property type="entry name" value="Tiny_macrocysts_regulators"/>
</dbReference>
<dbReference type="Proteomes" id="UP000000600">
    <property type="component" value="Unassembled WGS sequence"/>
</dbReference>
<evidence type="ECO:0000313" key="3">
    <source>
        <dbReference type="Proteomes" id="UP000000600"/>
    </source>
</evidence>
<evidence type="ECO:0008006" key="4">
    <source>
        <dbReference type="Google" id="ProtNLM"/>
    </source>
</evidence>
<accession>A0CAU7</accession>
<gene>
    <name evidence="2" type="ORF">GSPATT00036695001</name>
</gene>
<protein>
    <recommendedName>
        <fullName evidence="4">Transmembrane protein</fullName>
    </recommendedName>
</protein>
<dbReference type="AlphaFoldDB" id="A0CAU7"/>
<feature type="transmembrane region" description="Helical" evidence="1">
    <location>
        <begin position="1204"/>
        <end position="1227"/>
    </location>
</feature>
<feature type="transmembrane region" description="Helical" evidence="1">
    <location>
        <begin position="652"/>
        <end position="674"/>
    </location>
</feature>
<dbReference type="RefSeq" id="XP_001435311.1">
    <property type="nucleotide sequence ID" value="XM_001435274.1"/>
</dbReference>
<evidence type="ECO:0000256" key="1">
    <source>
        <dbReference type="SAM" id="Phobius"/>
    </source>
</evidence>
<proteinExistence type="predicted"/>
<dbReference type="InParanoid" id="A0CAU7"/>
<dbReference type="HOGENOM" id="CLU_264677_0_0_1"/>
<reference evidence="2 3" key="1">
    <citation type="journal article" date="2006" name="Nature">
        <title>Global trends of whole-genome duplications revealed by the ciliate Paramecium tetraurelia.</title>
        <authorList>
            <consortium name="Genoscope"/>
            <person name="Aury J.-M."/>
            <person name="Jaillon O."/>
            <person name="Duret L."/>
            <person name="Noel B."/>
            <person name="Jubin C."/>
            <person name="Porcel B.M."/>
            <person name="Segurens B."/>
            <person name="Daubin V."/>
            <person name="Anthouard V."/>
            <person name="Aiach N."/>
            <person name="Arnaiz O."/>
            <person name="Billaut A."/>
            <person name="Beisson J."/>
            <person name="Blanc I."/>
            <person name="Bouhouche K."/>
            <person name="Camara F."/>
            <person name="Duharcourt S."/>
            <person name="Guigo R."/>
            <person name="Gogendeau D."/>
            <person name="Katinka M."/>
            <person name="Keller A.-M."/>
            <person name="Kissmehl R."/>
            <person name="Klotz C."/>
            <person name="Koll F."/>
            <person name="Le Moue A."/>
            <person name="Lepere C."/>
            <person name="Malinsky S."/>
            <person name="Nowacki M."/>
            <person name="Nowak J.K."/>
            <person name="Plattner H."/>
            <person name="Poulain J."/>
            <person name="Ruiz F."/>
            <person name="Serrano V."/>
            <person name="Zagulski M."/>
            <person name="Dessen P."/>
            <person name="Betermier M."/>
            <person name="Weissenbach J."/>
            <person name="Scarpelli C."/>
            <person name="Schachter V."/>
            <person name="Sperling L."/>
            <person name="Meyer E."/>
            <person name="Cohen J."/>
            <person name="Wincker P."/>
        </authorList>
    </citation>
    <scope>NUCLEOTIDE SEQUENCE [LARGE SCALE GENOMIC DNA]</scope>
    <source>
        <strain evidence="2 3">Stock d4-2</strain>
    </source>
</reference>